<dbReference type="AlphaFoldDB" id="A0A517SDG9"/>
<evidence type="ECO:0000313" key="3">
    <source>
        <dbReference type="Proteomes" id="UP000315700"/>
    </source>
</evidence>
<evidence type="ECO:0000313" key="2">
    <source>
        <dbReference type="EMBL" id="QDT54168.1"/>
    </source>
</evidence>
<reference evidence="2 3" key="1">
    <citation type="submission" date="2019-02" db="EMBL/GenBank/DDBJ databases">
        <title>Deep-cultivation of Planctomycetes and their phenomic and genomic characterization uncovers novel biology.</title>
        <authorList>
            <person name="Wiegand S."/>
            <person name="Jogler M."/>
            <person name="Boedeker C."/>
            <person name="Pinto D."/>
            <person name="Vollmers J."/>
            <person name="Rivas-Marin E."/>
            <person name="Kohn T."/>
            <person name="Peeters S.H."/>
            <person name="Heuer A."/>
            <person name="Rast P."/>
            <person name="Oberbeckmann S."/>
            <person name="Bunk B."/>
            <person name="Jeske O."/>
            <person name="Meyerdierks A."/>
            <person name="Storesund J.E."/>
            <person name="Kallscheuer N."/>
            <person name="Luecker S."/>
            <person name="Lage O.M."/>
            <person name="Pohl T."/>
            <person name="Merkel B.J."/>
            <person name="Hornburger P."/>
            <person name="Mueller R.-W."/>
            <person name="Bruemmer F."/>
            <person name="Labrenz M."/>
            <person name="Spormann A.M."/>
            <person name="Op den Camp H."/>
            <person name="Overmann J."/>
            <person name="Amann R."/>
            <person name="Jetten M.S.M."/>
            <person name="Mascher T."/>
            <person name="Medema M.H."/>
            <person name="Devos D.P."/>
            <person name="Kaster A.-K."/>
            <person name="Ovreas L."/>
            <person name="Rohde M."/>
            <person name="Galperin M.Y."/>
            <person name="Jogler C."/>
        </authorList>
    </citation>
    <scope>NUCLEOTIDE SEQUENCE [LARGE SCALE GENOMIC DNA]</scope>
    <source>
        <strain evidence="2 3">Pan44</strain>
    </source>
</reference>
<dbReference type="KEGG" id="ccos:Pan44_21950"/>
<gene>
    <name evidence="2" type="ORF">Pan44_21950</name>
</gene>
<dbReference type="InParanoid" id="A0A517SDG9"/>
<dbReference type="PROSITE" id="PS51257">
    <property type="entry name" value="PROKAR_LIPOPROTEIN"/>
    <property type="match status" value="1"/>
</dbReference>
<name>A0A517SDG9_9PLAN</name>
<sequence>MRQAALVVVAALGAASSGCEKPAEKPAAPPAAVQAPPAENAAPAPAAPAENPAKQSLNERLTTTIVDAKKALAENPNLVVKEKNEFKANDPITYVSKGYFAGVSQATMAALKHEVELMKNLDENFKYPTYEVFSEMLKRHNIRLNGLYRWQVYGYDSTDGAIIILEDPEKKKAEYEKAGLDPASAP</sequence>
<protein>
    <submittedName>
        <fullName evidence="2">Uncharacterized protein</fullName>
    </submittedName>
</protein>
<feature type="region of interest" description="Disordered" evidence="1">
    <location>
        <begin position="18"/>
        <end position="56"/>
    </location>
</feature>
<dbReference type="EMBL" id="CP036271">
    <property type="protein sequence ID" value="QDT54168.1"/>
    <property type="molecule type" value="Genomic_DNA"/>
</dbReference>
<dbReference type="Proteomes" id="UP000315700">
    <property type="component" value="Chromosome"/>
</dbReference>
<organism evidence="2 3">
    <name type="scientific">Caulifigura coniformis</name>
    <dbReference type="NCBI Taxonomy" id="2527983"/>
    <lineage>
        <taxon>Bacteria</taxon>
        <taxon>Pseudomonadati</taxon>
        <taxon>Planctomycetota</taxon>
        <taxon>Planctomycetia</taxon>
        <taxon>Planctomycetales</taxon>
        <taxon>Planctomycetaceae</taxon>
        <taxon>Caulifigura</taxon>
    </lineage>
</organism>
<keyword evidence="3" id="KW-1185">Reference proteome</keyword>
<dbReference type="RefSeq" id="WP_145029983.1">
    <property type="nucleotide sequence ID" value="NZ_CP036271.1"/>
</dbReference>
<accession>A0A517SDG9</accession>
<proteinExistence type="predicted"/>
<dbReference type="OrthoDB" id="215661at2"/>
<feature type="compositionally biased region" description="Low complexity" evidence="1">
    <location>
        <begin position="30"/>
        <end position="53"/>
    </location>
</feature>
<evidence type="ECO:0000256" key="1">
    <source>
        <dbReference type="SAM" id="MobiDB-lite"/>
    </source>
</evidence>